<evidence type="ECO:0000256" key="2">
    <source>
        <dbReference type="ARBA" id="ARBA00005448"/>
    </source>
</evidence>
<dbReference type="InterPro" id="IPR036689">
    <property type="entry name" value="ESAT-6-like_sf"/>
</dbReference>
<dbReference type="EMBL" id="BLLA01000001">
    <property type="protein sequence ID" value="GFG96239.1"/>
    <property type="molecule type" value="Genomic_DNA"/>
</dbReference>
<feature type="compositionally biased region" description="Low complexity" evidence="4">
    <location>
        <begin position="141"/>
        <end position="155"/>
    </location>
</feature>
<name>A0A7I9Z5T5_9MYCO</name>
<gene>
    <name evidence="5" type="ORF">MTIM_21180</name>
</gene>
<dbReference type="FunFam" id="1.10.287.1060:FF:000004">
    <property type="entry name" value="ESAT-6-like protein EsxI"/>
    <property type="match status" value="1"/>
</dbReference>
<dbReference type="GO" id="GO:0005576">
    <property type="term" value="C:extracellular region"/>
    <property type="evidence" value="ECO:0007669"/>
    <property type="project" value="UniProtKB-SubCell"/>
</dbReference>
<dbReference type="Proteomes" id="UP000465301">
    <property type="component" value="Unassembled WGS sequence"/>
</dbReference>
<feature type="region of interest" description="Disordered" evidence="4">
    <location>
        <begin position="72"/>
        <end position="108"/>
    </location>
</feature>
<comment type="caution">
    <text evidence="5">The sequence shown here is derived from an EMBL/GenBank/DDBJ whole genome shotgun (WGS) entry which is preliminary data.</text>
</comment>
<dbReference type="InterPro" id="IPR010310">
    <property type="entry name" value="T7SS_ESAT-6-like"/>
</dbReference>
<dbReference type="Pfam" id="PF06013">
    <property type="entry name" value="WXG100"/>
    <property type="match status" value="1"/>
</dbReference>
<organism evidence="5 6">
    <name type="scientific">Mycobacterium timonense</name>
    <dbReference type="NCBI Taxonomy" id="701043"/>
    <lineage>
        <taxon>Bacteria</taxon>
        <taxon>Bacillati</taxon>
        <taxon>Actinomycetota</taxon>
        <taxon>Actinomycetes</taxon>
        <taxon>Mycobacteriales</taxon>
        <taxon>Mycobacteriaceae</taxon>
        <taxon>Mycobacterium</taxon>
        <taxon>Mycobacterium avium complex (MAC)</taxon>
    </lineage>
</organism>
<evidence type="ECO:0008006" key="7">
    <source>
        <dbReference type="Google" id="ProtNLM"/>
    </source>
</evidence>
<evidence type="ECO:0000256" key="4">
    <source>
        <dbReference type="SAM" id="MobiDB-lite"/>
    </source>
</evidence>
<comment type="subcellular location">
    <subcellularLocation>
        <location evidence="1">Secreted</location>
    </subcellularLocation>
</comment>
<evidence type="ECO:0000313" key="5">
    <source>
        <dbReference type="EMBL" id="GFG96239.1"/>
    </source>
</evidence>
<dbReference type="SUPFAM" id="SSF140453">
    <property type="entry name" value="EsxAB dimer-like"/>
    <property type="match status" value="1"/>
</dbReference>
<reference evidence="5 6" key="1">
    <citation type="journal article" date="2019" name="Emerg. Microbes Infect.">
        <title>Comprehensive subspecies identification of 175 nontuberculous mycobacteria species based on 7547 genomic profiles.</title>
        <authorList>
            <person name="Matsumoto Y."/>
            <person name="Kinjo T."/>
            <person name="Motooka D."/>
            <person name="Nabeya D."/>
            <person name="Jung N."/>
            <person name="Uechi K."/>
            <person name="Horii T."/>
            <person name="Iida T."/>
            <person name="Fujita J."/>
            <person name="Nakamura S."/>
        </authorList>
    </citation>
    <scope>NUCLEOTIDE SEQUENCE [LARGE SCALE GENOMIC DNA]</scope>
    <source>
        <strain evidence="5 6">JCM 30726</strain>
    </source>
</reference>
<accession>A0A7I9Z5T5</accession>
<comment type="similarity">
    <text evidence="2">Belongs to the WXG100 family. ESAT-6 subfamily.</text>
</comment>
<dbReference type="Gene3D" id="1.10.287.1060">
    <property type="entry name" value="ESAT-6-like"/>
    <property type="match status" value="1"/>
</dbReference>
<feature type="region of interest" description="Disordered" evidence="4">
    <location>
        <begin position="141"/>
        <end position="167"/>
    </location>
</feature>
<dbReference type="AlphaFoldDB" id="A0A7I9Z5T5"/>
<dbReference type="GO" id="GO:0009274">
    <property type="term" value="C:peptidoglycan-based cell wall"/>
    <property type="evidence" value="ECO:0007669"/>
    <property type="project" value="UniProtKB-ARBA"/>
</dbReference>
<proteinExistence type="inferred from homology"/>
<evidence type="ECO:0000256" key="1">
    <source>
        <dbReference type="ARBA" id="ARBA00004613"/>
    </source>
</evidence>
<evidence type="ECO:0000313" key="6">
    <source>
        <dbReference type="Proteomes" id="UP000465301"/>
    </source>
</evidence>
<evidence type="ECO:0000256" key="3">
    <source>
        <dbReference type="ARBA" id="ARBA00022525"/>
    </source>
</evidence>
<protein>
    <recommendedName>
        <fullName evidence="7">ESAT-6-like protein EsxN</fullName>
    </recommendedName>
</protein>
<keyword evidence="3" id="KW-0964">Secreted</keyword>
<keyword evidence="6" id="KW-1185">Reference proteome</keyword>
<sequence length="167" mass="17854">MSINYQFGDVDAHGALIRAQAAFLEAEHQAIIRDVLAAGDFWGGAGSVACQEFITQLGRNFQVIYEQANAHGQKSKLPGPTWPPPTAPLGPAGPNIHPEAPAAPRSKEQRACTTLGQPKSTSLQDDWRCTTIASQLPDCFRSPAAARRPGPSRAAIGFGASWRRGRP</sequence>